<protein>
    <submittedName>
        <fullName evidence="3">SDR family oxidoreductase</fullName>
    </submittedName>
</protein>
<dbReference type="SUPFAM" id="SSF51735">
    <property type="entry name" value="NAD(P)-binding Rossmann-fold domains"/>
    <property type="match status" value="1"/>
</dbReference>
<evidence type="ECO:0000313" key="3">
    <source>
        <dbReference type="EMBL" id="WFG38421.1"/>
    </source>
</evidence>
<sequence>MDLKLLGKRAIVTGGSRGIGKAIARILAEEGVSVVISARGKEALDQTADELTNETGSIVAGVVADTGSDDSVRNLIAEAKAILGGVDILVNCAARPGGQSTVPTLAGVTTEEFNDHMNVKVMGYLRCAREVAPLMTEQGWGRIINISGLASRSTGTVVGSMRNVAVSAMTKNLADELGPHGVNVTVIHPGLTRTEATEGVIAKRAAAEGISEDEVESKMAQRNSSRTIIDSSDIAYVVAMLASPLSIAINGDGIAAGGGVGSAIYY</sequence>
<dbReference type="AlphaFoldDB" id="A0AAJ6CQK2"/>
<keyword evidence="4" id="KW-1185">Reference proteome</keyword>
<organism evidence="3 4">
    <name type="scientific">Candidatus Lucifugimonas marina</name>
    <dbReference type="NCBI Taxonomy" id="3038979"/>
    <lineage>
        <taxon>Bacteria</taxon>
        <taxon>Bacillati</taxon>
        <taxon>Chloroflexota</taxon>
        <taxon>Dehalococcoidia</taxon>
        <taxon>SAR202 cluster</taxon>
        <taxon>Candidatus Lucifugimonadales</taxon>
        <taxon>Candidatus Lucifugimonadaceae</taxon>
        <taxon>Candidatus Lucifugimonas</taxon>
    </lineage>
</organism>
<dbReference type="Proteomes" id="UP001219901">
    <property type="component" value="Chromosome"/>
</dbReference>
<dbReference type="PANTHER" id="PTHR42879:SF6">
    <property type="entry name" value="NADPH-DEPENDENT REDUCTASE BACG"/>
    <property type="match status" value="1"/>
</dbReference>
<dbReference type="PRINTS" id="PR00081">
    <property type="entry name" value="GDHRDH"/>
</dbReference>
<reference evidence="4 5" key="1">
    <citation type="submission" date="2019-11" db="EMBL/GenBank/DDBJ databases">
        <authorList>
            <person name="Cho J.-C."/>
        </authorList>
    </citation>
    <scope>NUCLEOTIDE SEQUENCE [LARGE SCALE GENOMIC DNA]</scope>
    <source>
        <strain evidence="3 4">JH1073</strain>
        <strain evidence="2 5">JH702</strain>
    </source>
</reference>
<evidence type="ECO:0000313" key="2">
    <source>
        <dbReference type="EMBL" id="MDG0867007.1"/>
    </source>
</evidence>
<reference evidence="4" key="3">
    <citation type="submission" date="2023-06" db="EMBL/GenBank/DDBJ databases">
        <title>Pangenomics reveal diversification of enzyme families and niche specialization in globally abundant SAR202 bacteria.</title>
        <authorList>
            <person name="Saw J.H.W."/>
        </authorList>
    </citation>
    <scope>NUCLEOTIDE SEQUENCE [LARGE SCALE GENOMIC DNA]</scope>
    <source>
        <strain evidence="4">JH1073</strain>
    </source>
</reference>
<evidence type="ECO:0000256" key="1">
    <source>
        <dbReference type="ARBA" id="ARBA00006484"/>
    </source>
</evidence>
<dbReference type="EMBL" id="CP046147">
    <property type="protein sequence ID" value="WFG38421.1"/>
    <property type="molecule type" value="Genomic_DNA"/>
</dbReference>
<dbReference type="PANTHER" id="PTHR42879">
    <property type="entry name" value="3-OXOACYL-(ACYL-CARRIER-PROTEIN) REDUCTASE"/>
    <property type="match status" value="1"/>
</dbReference>
<dbReference type="InterPro" id="IPR036291">
    <property type="entry name" value="NAD(P)-bd_dom_sf"/>
</dbReference>
<name>A0AAJ6CQK2_9CHLR</name>
<accession>A0AAJ6CQK2</accession>
<proteinExistence type="inferred from homology"/>
<comment type="similarity">
    <text evidence="1">Belongs to the short-chain dehydrogenases/reductases (SDR) family.</text>
</comment>
<evidence type="ECO:0000313" key="4">
    <source>
        <dbReference type="Proteomes" id="UP001219901"/>
    </source>
</evidence>
<dbReference type="InterPro" id="IPR002347">
    <property type="entry name" value="SDR_fam"/>
</dbReference>
<dbReference type="Pfam" id="PF00106">
    <property type="entry name" value="adh_short"/>
    <property type="match status" value="1"/>
</dbReference>
<gene>
    <name evidence="2" type="ORF">GKO46_07965</name>
    <name evidence="3" type="ORF">GKO48_01970</name>
</gene>
<dbReference type="Proteomes" id="UP001321249">
    <property type="component" value="Unassembled WGS sequence"/>
</dbReference>
<reference evidence="3" key="2">
    <citation type="journal article" date="2023" name="Nat. Commun.">
        <title>Cultivation of marine bacteria of the SAR202 clade.</title>
        <authorList>
            <person name="Lim Y."/>
            <person name="Seo J.H."/>
            <person name="Giovannoni S.J."/>
            <person name="Kang I."/>
            <person name="Cho J.C."/>
        </authorList>
    </citation>
    <scope>NUCLEOTIDE SEQUENCE</scope>
    <source>
        <strain evidence="3">JH1073</strain>
    </source>
</reference>
<dbReference type="InterPro" id="IPR050259">
    <property type="entry name" value="SDR"/>
</dbReference>
<dbReference type="Gene3D" id="3.40.50.720">
    <property type="entry name" value="NAD(P)-binding Rossmann-like Domain"/>
    <property type="match status" value="1"/>
</dbReference>
<dbReference type="EMBL" id="WMBE01000002">
    <property type="protein sequence ID" value="MDG0867007.1"/>
    <property type="molecule type" value="Genomic_DNA"/>
</dbReference>
<dbReference type="RefSeq" id="WP_342824936.1">
    <property type="nucleotide sequence ID" value="NZ_CP046146.1"/>
</dbReference>
<evidence type="ECO:0000313" key="5">
    <source>
        <dbReference type="Proteomes" id="UP001321249"/>
    </source>
</evidence>